<keyword evidence="1" id="KW-0732">Signal</keyword>
<dbReference type="EMBL" id="RJUF01000066">
    <property type="protein sequence ID" value="MCP9764118.1"/>
    <property type="molecule type" value="Genomic_DNA"/>
</dbReference>
<evidence type="ECO:0008006" key="4">
    <source>
        <dbReference type="Google" id="ProtNLM"/>
    </source>
</evidence>
<feature type="chain" id="PRO_5042063108" description="Aminopeptidase" evidence="1">
    <location>
        <begin position="21"/>
        <end position="364"/>
    </location>
</feature>
<evidence type="ECO:0000256" key="1">
    <source>
        <dbReference type="SAM" id="SignalP"/>
    </source>
</evidence>
<comment type="caution">
    <text evidence="2">The sequence shown here is derived from an EMBL/GenBank/DDBJ whole genome shotgun (WGS) entry which is preliminary data.</text>
</comment>
<dbReference type="RefSeq" id="WP_255037871.1">
    <property type="nucleotide sequence ID" value="NZ_RJUF01000066.1"/>
</dbReference>
<dbReference type="AlphaFoldDB" id="A0AAE3H3L5"/>
<feature type="signal peptide" evidence="1">
    <location>
        <begin position="1"/>
        <end position="20"/>
    </location>
</feature>
<proteinExistence type="predicted"/>
<evidence type="ECO:0000313" key="2">
    <source>
        <dbReference type="EMBL" id="MCP9764118.1"/>
    </source>
</evidence>
<accession>A0AAE3H3L5</accession>
<dbReference type="Proteomes" id="UP001204144">
    <property type="component" value="Unassembled WGS sequence"/>
</dbReference>
<organism evidence="2 3">
    <name type="scientific">Lacihabitans soyangensis</name>
    <dbReference type="NCBI Taxonomy" id="869394"/>
    <lineage>
        <taxon>Bacteria</taxon>
        <taxon>Pseudomonadati</taxon>
        <taxon>Bacteroidota</taxon>
        <taxon>Cytophagia</taxon>
        <taxon>Cytophagales</taxon>
        <taxon>Leadbetterellaceae</taxon>
        <taxon>Lacihabitans</taxon>
    </lineage>
</organism>
<protein>
    <recommendedName>
        <fullName evidence="4">Aminopeptidase</fullName>
    </recommendedName>
</protein>
<evidence type="ECO:0000313" key="3">
    <source>
        <dbReference type="Proteomes" id="UP001204144"/>
    </source>
</evidence>
<gene>
    <name evidence="2" type="ORF">EGI31_14285</name>
</gene>
<keyword evidence="3" id="KW-1185">Reference proteome</keyword>
<reference evidence="2 3" key="1">
    <citation type="submission" date="2018-11" db="EMBL/GenBank/DDBJ databases">
        <title>Novel bacteria species description.</title>
        <authorList>
            <person name="Han J.-H."/>
        </authorList>
    </citation>
    <scope>NUCLEOTIDE SEQUENCE [LARGE SCALE GENOMIC DNA]</scope>
    <source>
        <strain evidence="2 3">KCTC23259</strain>
    </source>
</reference>
<name>A0AAE3H3L5_9BACT</name>
<sequence length="364" mass="43219">MYKKLISFLTIILFCGQVKAQNREQLIFDRIEYIFNLKPTIAKKYWKGFDKKKYDVPLIYYTDTESYIANPPKDFINYYKPTLVSQNSNIRIYKTTKRFDDIPFHMATSFGIDESTDIIIRPTPIMYCSSFEVTSKKIPESTSTEYWVTMIIHEYFHGFQFKHKPYINTVLKKTGSVSEDSLSKIFKNNIWFEEKIKKENDFLLKAIQSKNSQETKINLDSFFISRKERRLETKSKINLEIDDIEKIYETMEGTARYIEYNLQVEYAIRKPDKKLLSVDTAYHSYQVFRNYKIENDPWLFTPGKRYFYATGFNIVRLLDKLKIDYKTRLFKEGDLSLDEILETNYKKKTAPNMGLWQVGADGSN</sequence>